<feature type="compositionally biased region" description="Polar residues" evidence="1">
    <location>
        <begin position="673"/>
        <end position="683"/>
    </location>
</feature>
<feature type="compositionally biased region" description="Low complexity" evidence="1">
    <location>
        <begin position="716"/>
        <end position="735"/>
    </location>
</feature>
<feature type="compositionally biased region" description="Basic and acidic residues" evidence="1">
    <location>
        <begin position="455"/>
        <end position="468"/>
    </location>
</feature>
<feature type="compositionally biased region" description="Polar residues" evidence="1">
    <location>
        <begin position="311"/>
        <end position="320"/>
    </location>
</feature>
<dbReference type="EMBL" id="JBBXMP010000009">
    <property type="protein sequence ID" value="KAL0069958.1"/>
    <property type="molecule type" value="Genomic_DNA"/>
</dbReference>
<feature type="compositionally biased region" description="Low complexity" evidence="1">
    <location>
        <begin position="783"/>
        <end position="799"/>
    </location>
</feature>
<feature type="compositionally biased region" description="Low complexity" evidence="1">
    <location>
        <begin position="435"/>
        <end position="451"/>
    </location>
</feature>
<sequence>MLEARVPSPQAIFLTTKPRIYFRTQPSVLRRGKHRSRNQRSVRMATIESIRREDLFRRKCLLGPLTHSTFIARQAADGMPSLSPVKYFLLIHYGPERQEVKKVKGDPTGRKWEVGLEISRVTDPAGIFIEVRRNCVLSCFRSLLATGNLTIDKVEEVRRTAAGRTSIRVNSKSDTYTLDFKLTPVPLTRVHQSGSAHTTLQTVPSTPSTSRLPSRTPFRHGASSVPTILEHSHPPPVTYGSQLPRVPVVQLPPLSTSAGHSGLGPIPPPDVPVSAGSSKAGDIADLTSIPSISRASSRVPSRLEVVSLTESMNFRSSPSRLSPRAQGVSDTPPSSSTSVRSKAVSPVAKTVLQDSPTPMNDIELPSVPPTGSPQSGTTIIALVPEFPNGVLPPAGRGPGPTHASVTSLSSTLPPPSSVNSSGVKSTEMARRDTGTPLPLSTRRSSSQTSFRPKGKSVDPRASEVDGLHRPVPVTPAPKFSRPPPRRSDTARSSEKLDSSQMRATDTSRPGTSPPLPPHSSPPVSRRSSSRLSSRRVPVPALELEDPLSLPDKAHPEHVAVVSPLPIRPPTGLVSREPPRGKRTGTIEQGARSPSTPPPLSSRRSSSKPPSRRDTPVSEPETSPSVLNGTHRHVPVIPSPSSTLPPRHSETARPVKETVSRTTGETKVARQHDSPSSTPPISRNSSKRSAHGTWKSTGPVLERDNLPSKPDRSHQHVPVAPSSSSGVPPGPSSKEPVFSDLTDARRPDTPSSWSSTSRSSSRRSTRRAAPAQDLKDRPPLLNGSSRRPSNSSTTSRTTSSLKKAFQAPPSGTNTEKEVPITRPTSKKPSQHEPTFTLPVTNGSRQQRTPPTGRSGSVPAFKDSMLSNRTNGRNHRVDPPVVSPSSRHPSRRGTRNTGPESVMTSNDLPVVQSRNPPTRSDSAQAAVLVYAL</sequence>
<feature type="compositionally biased region" description="Polar residues" evidence="1">
    <location>
        <begin position="821"/>
        <end position="853"/>
    </location>
</feature>
<feature type="region of interest" description="Disordered" evidence="1">
    <location>
        <begin position="311"/>
        <end position="377"/>
    </location>
</feature>
<keyword evidence="3" id="KW-1185">Reference proteome</keyword>
<feature type="compositionally biased region" description="Low complexity" evidence="1">
    <location>
        <begin position="202"/>
        <end position="216"/>
    </location>
</feature>
<evidence type="ECO:0000256" key="1">
    <source>
        <dbReference type="SAM" id="MobiDB-lite"/>
    </source>
</evidence>
<feature type="region of interest" description="Disordered" evidence="1">
    <location>
        <begin position="191"/>
        <end position="279"/>
    </location>
</feature>
<feature type="compositionally biased region" description="Basic and acidic residues" evidence="1">
    <location>
        <begin position="646"/>
        <end position="658"/>
    </location>
</feature>
<proteinExistence type="predicted"/>
<feature type="compositionally biased region" description="Low complexity" evidence="1">
    <location>
        <begin position="748"/>
        <end position="758"/>
    </location>
</feature>
<feature type="compositionally biased region" description="Pro residues" evidence="1">
    <location>
        <begin position="511"/>
        <end position="520"/>
    </location>
</feature>
<dbReference type="Proteomes" id="UP001437256">
    <property type="component" value="Unassembled WGS sequence"/>
</dbReference>
<accession>A0ABR3A8E4</accession>
<evidence type="ECO:0000313" key="2">
    <source>
        <dbReference type="EMBL" id="KAL0069958.1"/>
    </source>
</evidence>
<reference evidence="2 3" key="1">
    <citation type="submission" date="2024-05" db="EMBL/GenBank/DDBJ databases">
        <title>A draft genome resource for the thread blight pathogen Marasmius tenuissimus strain MS-2.</title>
        <authorList>
            <person name="Yulfo-Soto G.E."/>
            <person name="Baruah I.K."/>
            <person name="Amoako-Attah I."/>
            <person name="Bukari Y."/>
            <person name="Meinhardt L.W."/>
            <person name="Bailey B.A."/>
            <person name="Cohen S.P."/>
        </authorList>
    </citation>
    <scope>NUCLEOTIDE SEQUENCE [LARGE SCALE GENOMIC DNA]</scope>
    <source>
        <strain evidence="2 3">MS-2</strain>
    </source>
</reference>
<feature type="compositionally biased region" description="Low complexity" evidence="1">
    <location>
        <begin position="328"/>
        <end position="346"/>
    </location>
</feature>
<feature type="compositionally biased region" description="Low complexity" evidence="1">
    <location>
        <begin position="521"/>
        <end position="539"/>
    </location>
</feature>
<feature type="compositionally biased region" description="Basic and acidic residues" evidence="1">
    <location>
        <begin position="485"/>
        <end position="497"/>
    </location>
</feature>
<name>A0ABR3A8E4_9AGAR</name>
<organism evidence="2 3">
    <name type="scientific">Marasmius tenuissimus</name>
    <dbReference type="NCBI Taxonomy" id="585030"/>
    <lineage>
        <taxon>Eukaryota</taxon>
        <taxon>Fungi</taxon>
        <taxon>Dikarya</taxon>
        <taxon>Basidiomycota</taxon>
        <taxon>Agaricomycotina</taxon>
        <taxon>Agaricomycetes</taxon>
        <taxon>Agaricomycetidae</taxon>
        <taxon>Agaricales</taxon>
        <taxon>Marasmiineae</taxon>
        <taxon>Marasmiaceae</taxon>
        <taxon>Marasmius</taxon>
    </lineage>
</organism>
<feature type="compositionally biased region" description="Basic and acidic residues" evidence="1">
    <location>
        <begin position="700"/>
        <end position="713"/>
    </location>
</feature>
<feature type="compositionally biased region" description="Low complexity" evidence="1">
    <location>
        <begin position="404"/>
        <end position="421"/>
    </location>
</feature>
<gene>
    <name evidence="2" type="ORF">AAF712_002853</name>
</gene>
<evidence type="ECO:0000313" key="3">
    <source>
        <dbReference type="Proteomes" id="UP001437256"/>
    </source>
</evidence>
<feature type="compositionally biased region" description="Low complexity" evidence="1">
    <location>
        <begin position="242"/>
        <end position="254"/>
    </location>
</feature>
<feature type="region of interest" description="Disordered" evidence="1">
    <location>
        <begin position="390"/>
        <end position="920"/>
    </location>
</feature>
<protein>
    <submittedName>
        <fullName evidence="2">Uncharacterized protein</fullName>
    </submittedName>
</protein>
<feature type="compositionally biased region" description="Polar residues" evidence="1">
    <location>
        <begin position="191"/>
        <end position="201"/>
    </location>
</feature>
<comment type="caution">
    <text evidence="2">The sequence shown here is derived from an EMBL/GenBank/DDBJ whole genome shotgun (WGS) entry which is preliminary data.</text>
</comment>
<feature type="compositionally biased region" description="Polar residues" evidence="1">
    <location>
        <begin position="893"/>
        <end position="920"/>
    </location>
</feature>